<proteinExistence type="predicted"/>
<protein>
    <submittedName>
        <fullName evidence="2">Uncharacterized protein</fullName>
    </submittedName>
</protein>
<evidence type="ECO:0000256" key="1">
    <source>
        <dbReference type="SAM" id="MobiDB-lite"/>
    </source>
</evidence>
<comment type="caution">
    <text evidence="2">The sequence shown here is derived from an EMBL/GenBank/DDBJ whole genome shotgun (WGS) entry which is preliminary data.</text>
</comment>
<name>A0A178VMK2_ARATH</name>
<reference evidence="3" key="1">
    <citation type="journal article" date="2016" name="Proc. Natl. Acad. Sci. U.S.A.">
        <title>Chromosome-level assembly of Arabidopsis thaliana Ler reveals the extent of translocation and inversion polymorphisms.</title>
        <authorList>
            <person name="Zapata L."/>
            <person name="Ding J."/>
            <person name="Willing E.M."/>
            <person name="Hartwig B."/>
            <person name="Bezdan D."/>
            <person name="Jiao W.B."/>
            <person name="Patel V."/>
            <person name="Velikkakam James G."/>
            <person name="Koornneef M."/>
            <person name="Ossowski S."/>
            <person name="Schneeberger K."/>
        </authorList>
    </citation>
    <scope>NUCLEOTIDE SEQUENCE [LARGE SCALE GENOMIC DNA]</scope>
    <source>
        <strain evidence="3">cv. Landsberg erecta</strain>
    </source>
</reference>
<dbReference type="Proteomes" id="UP000078284">
    <property type="component" value="Chromosome 3"/>
</dbReference>
<feature type="region of interest" description="Disordered" evidence="1">
    <location>
        <begin position="33"/>
        <end position="52"/>
    </location>
</feature>
<organism evidence="2 3">
    <name type="scientific">Arabidopsis thaliana</name>
    <name type="common">Mouse-ear cress</name>
    <dbReference type="NCBI Taxonomy" id="3702"/>
    <lineage>
        <taxon>Eukaryota</taxon>
        <taxon>Viridiplantae</taxon>
        <taxon>Streptophyta</taxon>
        <taxon>Embryophyta</taxon>
        <taxon>Tracheophyta</taxon>
        <taxon>Spermatophyta</taxon>
        <taxon>Magnoliopsida</taxon>
        <taxon>eudicotyledons</taxon>
        <taxon>Gunneridae</taxon>
        <taxon>Pentapetalae</taxon>
        <taxon>rosids</taxon>
        <taxon>malvids</taxon>
        <taxon>Brassicales</taxon>
        <taxon>Brassicaceae</taxon>
        <taxon>Camelineae</taxon>
        <taxon>Arabidopsis</taxon>
    </lineage>
</organism>
<evidence type="ECO:0000313" key="2">
    <source>
        <dbReference type="EMBL" id="OAP07008.1"/>
    </source>
</evidence>
<dbReference type="EMBL" id="LUHQ01000003">
    <property type="protein sequence ID" value="OAP07008.1"/>
    <property type="molecule type" value="Genomic_DNA"/>
</dbReference>
<dbReference type="AlphaFoldDB" id="A0A178VMK2"/>
<gene>
    <name evidence="2" type="ordered locus">AXX17_At3g18140</name>
</gene>
<evidence type="ECO:0000313" key="3">
    <source>
        <dbReference type="Proteomes" id="UP000078284"/>
    </source>
</evidence>
<accession>A0A178VMK2</accession>
<sequence length="52" mass="5874">MQKLVSMCGSVQSRDKKVFVTLSLGDKDEDKGVIDRRRSRGRSENTFLLTQG</sequence>